<feature type="domain" description="HTH araC/xylS-type" evidence="7">
    <location>
        <begin position="1289"/>
        <end position="1388"/>
    </location>
</feature>
<feature type="domain" description="Response regulatory" evidence="9">
    <location>
        <begin position="1142"/>
        <end position="1257"/>
    </location>
</feature>
<dbReference type="OrthoDB" id="1522078at2"/>
<dbReference type="Proteomes" id="UP000308713">
    <property type="component" value="Unassembled WGS sequence"/>
</dbReference>
<dbReference type="SUPFAM" id="SSF47384">
    <property type="entry name" value="Homodimeric domain of signal transducing histidine kinase"/>
    <property type="match status" value="1"/>
</dbReference>
<keyword evidence="3 6" id="KW-0597">Phosphoprotein</keyword>
<dbReference type="InterPro" id="IPR036097">
    <property type="entry name" value="HisK_dim/P_sf"/>
</dbReference>
<dbReference type="FunFam" id="1.10.287.130:FF:000045">
    <property type="entry name" value="Two-component system sensor histidine kinase/response regulator"/>
    <property type="match status" value="1"/>
</dbReference>
<dbReference type="Pfam" id="PF00512">
    <property type="entry name" value="HisKA"/>
    <property type="match status" value="1"/>
</dbReference>
<dbReference type="FunFam" id="2.60.40.10:FF:000791">
    <property type="entry name" value="Two-component system sensor histidine kinase/response regulator"/>
    <property type="match status" value="1"/>
</dbReference>
<comment type="catalytic activity">
    <reaction evidence="1">
        <text>ATP + protein L-histidine = ADP + protein N-phospho-L-histidine.</text>
        <dbReference type="EC" id="2.7.13.3"/>
    </reaction>
</comment>
<keyword evidence="11" id="KW-1185">Reference proteome</keyword>
<dbReference type="InterPro" id="IPR018060">
    <property type="entry name" value="HTH_AraC"/>
</dbReference>
<dbReference type="PROSITE" id="PS50109">
    <property type="entry name" value="HIS_KIN"/>
    <property type="match status" value="1"/>
</dbReference>
<dbReference type="SMART" id="SM00342">
    <property type="entry name" value="HTH_ARAC"/>
    <property type="match status" value="1"/>
</dbReference>
<dbReference type="InterPro" id="IPR013783">
    <property type="entry name" value="Ig-like_fold"/>
</dbReference>
<keyword evidence="4" id="KW-0805">Transcription regulation</keyword>
<name>A0A5C4SID6_9FLAO</name>
<dbReference type="PROSITE" id="PS50110">
    <property type="entry name" value="RESPONSE_REGULATORY"/>
    <property type="match status" value="1"/>
</dbReference>
<dbReference type="InterPro" id="IPR011110">
    <property type="entry name" value="Reg_prop"/>
</dbReference>
<keyword evidence="5" id="KW-0804">Transcription</keyword>
<dbReference type="Gene3D" id="3.30.565.10">
    <property type="entry name" value="Histidine kinase-like ATPase, C-terminal domain"/>
    <property type="match status" value="1"/>
</dbReference>
<dbReference type="SUPFAM" id="SSF52172">
    <property type="entry name" value="CheY-like"/>
    <property type="match status" value="1"/>
</dbReference>
<dbReference type="Pfam" id="PF02518">
    <property type="entry name" value="HATPase_c"/>
    <property type="match status" value="1"/>
</dbReference>
<dbReference type="SMART" id="SM00448">
    <property type="entry name" value="REC"/>
    <property type="match status" value="1"/>
</dbReference>
<sequence length="1406" mass="160833">MKINSAPCKCFDLKILITVFLCSVFSICNSQNSIEFERLTTSDGLSQSDINCIYQDDDGFMWFGTFDGLNRYDGYQFKNYLPEVNNHGSISSNIVFAITGDKTGNLWVGTTGGGLNRFNKKTGIFTRFEHNENDSNTIDSDYITSVCVDKKNRLWVGTVHGINILDLTKKQESPVFKHLETVNNKPVKTIHEDSSGNIWVAFANELFKVEEDNISFKLVKIRSFNGSVNYIGQNESGELVVGAYGGVYIKNNSSIKSDIEFTRIIKTYPQSLAVDKNVYWVGTEIGLRQFEYSKKTKKFEEIGYFVYDPLNPKSISKNIIKALFKDKTGIIWIGTNGGGINKFDSNKKKFKHVRRTSNPHSLSYDKIRSFYEDSQDNFWVGTEGGGLNLLRREDNDGNYDKFKVYLDRAKPFALEEVTINEKQFLLVGSGYSGALYRLEIDTVNKTDNLNFEIILKTNGAIFSLLQDSNKTIWVGTYNGGVYRLIPNGDDFKIDVFKHSINDTNSLPNDIIRSIYQDSKGDVWFGTGNGLSRLHASELLKDKPKFKSYIHKEDDRTSISHNYIMPIYETEKGELFVGTFGGGLNKYMPATQEHQEGFKSYGLKDGLPNKVIKSILEDGSGNLWVSTNKGLSKFNPNTETFKNYDENDGLQDSEFQELAGIKRSNGELVFGGINGFNVFNPREIKDNIEPPETVITQFSLFNEEVEIGEAYNGKVLLDSAINYTQIVNLDYSQNSFSFGFAGLHFAASKKNKFAYILEGYDKDWVKTNSAQRFANYTNIPPGLYTFKVKSSNGDGIWDISPARIDLKIKPPFWLTNWAYLLYTLGIIGLLIGFRRYTVISTTKKHQFELEHLEKEQKEELQRVKLEFFTNVSHEFRTPLTLIKGPLDYLLESETTKHIPEVQEQAKIMRKNTDYLMRLVNQLLDFRKINQGKMRLVLRHTDIISFIRDIAEPFQFTAHNQNINLKIGSSYKKLKTWFDHDAFEKIMKNILSNAFKFTPEKGEISIEISKEIFDIDQVVIMIKNTSIDISEEEISNIFERFYSKPNKNKKFQRGSGIGLAFTQSLINVHQGTIEAKLEEENLINFIIRLPLHKSAYENLPEISIKEETESDFLIRSSEQESFAIDMNDEITDAEIMNKRSKLPVLLVVDDNSDIRTFIKRALSKDFKVFEASNGQEGLEKAFELIPNIIITDVLMPIMDGIELCNHLKFNNNTSHIPVIMLTAKSSKESEIEGLEIGADAYIKKPFDLNVLKLKLANILKHRAELRKRFNREITLQPEEVVVTSLDEKFLQRAIEIVEKHMMNTDFSVELLVKEMGLSRSHLYIKFKELTGLSSSAFIRNIRLKRAVQLLEQSDFSVKEIMYMTGFNTSSYFSQCFKKQFGVLPRDYIKKLKEGKDNLGGQDLEQEEV</sequence>
<dbReference type="PANTHER" id="PTHR43547:SF2">
    <property type="entry name" value="HYBRID SIGNAL TRANSDUCTION HISTIDINE KINASE C"/>
    <property type="match status" value="1"/>
</dbReference>
<dbReference type="Pfam" id="PF12833">
    <property type="entry name" value="HTH_18"/>
    <property type="match status" value="1"/>
</dbReference>
<dbReference type="PROSITE" id="PS01124">
    <property type="entry name" value="HTH_ARAC_FAMILY_2"/>
    <property type="match status" value="1"/>
</dbReference>
<dbReference type="EC" id="2.7.13.3" evidence="2"/>
<accession>A0A5C4SID6</accession>
<protein>
    <recommendedName>
        <fullName evidence="2">histidine kinase</fullName>
        <ecNumber evidence="2">2.7.13.3</ecNumber>
    </recommendedName>
</protein>
<evidence type="ECO:0000259" key="9">
    <source>
        <dbReference type="PROSITE" id="PS50110"/>
    </source>
</evidence>
<dbReference type="InterPro" id="IPR036890">
    <property type="entry name" value="HATPase_C_sf"/>
</dbReference>
<dbReference type="Gene3D" id="2.130.10.10">
    <property type="entry name" value="YVTN repeat-like/Quinoprotein amine dehydrogenase"/>
    <property type="match status" value="2"/>
</dbReference>
<dbReference type="Gene3D" id="1.10.287.130">
    <property type="match status" value="1"/>
</dbReference>
<evidence type="ECO:0000259" key="7">
    <source>
        <dbReference type="PROSITE" id="PS01124"/>
    </source>
</evidence>
<dbReference type="GO" id="GO:0000155">
    <property type="term" value="F:phosphorelay sensor kinase activity"/>
    <property type="evidence" value="ECO:0007669"/>
    <property type="project" value="InterPro"/>
</dbReference>
<dbReference type="InterPro" id="IPR001789">
    <property type="entry name" value="Sig_transdc_resp-reg_receiver"/>
</dbReference>
<dbReference type="InterPro" id="IPR015943">
    <property type="entry name" value="WD40/YVTN_repeat-like_dom_sf"/>
</dbReference>
<dbReference type="SUPFAM" id="SSF46689">
    <property type="entry name" value="Homeodomain-like"/>
    <property type="match status" value="1"/>
</dbReference>
<evidence type="ECO:0000313" key="10">
    <source>
        <dbReference type="EMBL" id="TNJ43436.1"/>
    </source>
</evidence>
<proteinExistence type="predicted"/>
<dbReference type="Gene3D" id="2.60.40.10">
    <property type="entry name" value="Immunoglobulins"/>
    <property type="match status" value="1"/>
</dbReference>
<dbReference type="InterPro" id="IPR003594">
    <property type="entry name" value="HATPase_dom"/>
</dbReference>
<dbReference type="SMART" id="SM00388">
    <property type="entry name" value="HisKA"/>
    <property type="match status" value="1"/>
</dbReference>
<dbReference type="Pfam" id="PF00072">
    <property type="entry name" value="Response_reg"/>
    <property type="match status" value="1"/>
</dbReference>
<dbReference type="InterPro" id="IPR005467">
    <property type="entry name" value="His_kinase_dom"/>
</dbReference>
<feature type="domain" description="Histidine kinase" evidence="8">
    <location>
        <begin position="869"/>
        <end position="1091"/>
    </location>
</feature>
<evidence type="ECO:0000256" key="5">
    <source>
        <dbReference type="ARBA" id="ARBA00023163"/>
    </source>
</evidence>
<evidence type="ECO:0000256" key="2">
    <source>
        <dbReference type="ARBA" id="ARBA00012438"/>
    </source>
</evidence>
<dbReference type="GO" id="GO:0003700">
    <property type="term" value="F:DNA-binding transcription factor activity"/>
    <property type="evidence" value="ECO:0007669"/>
    <property type="project" value="InterPro"/>
</dbReference>
<dbReference type="SMART" id="SM00387">
    <property type="entry name" value="HATPase_c"/>
    <property type="match status" value="1"/>
</dbReference>
<reference evidence="10 11" key="1">
    <citation type="submission" date="2019-05" db="EMBL/GenBank/DDBJ databases">
        <title>Tamlana fucoidanivorans sp. nov., isolated from the surface of algae collected from Fujian province in China.</title>
        <authorList>
            <person name="Li J."/>
        </authorList>
    </citation>
    <scope>NUCLEOTIDE SEQUENCE [LARGE SCALE GENOMIC DNA]</scope>
    <source>
        <strain evidence="10 11">CW2-9</strain>
    </source>
</reference>
<evidence type="ECO:0000256" key="3">
    <source>
        <dbReference type="ARBA" id="ARBA00022553"/>
    </source>
</evidence>
<dbReference type="CDD" id="cd00082">
    <property type="entry name" value="HisKA"/>
    <property type="match status" value="1"/>
</dbReference>
<evidence type="ECO:0000256" key="1">
    <source>
        <dbReference type="ARBA" id="ARBA00000085"/>
    </source>
</evidence>
<dbReference type="EMBL" id="VDCS01000010">
    <property type="protein sequence ID" value="TNJ43436.1"/>
    <property type="molecule type" value="Genomic_DNA"/>
</dbReference>
<dbReference type="Gene3D" id="1.10.10.60">
    <property type="entry name" value="Homeodomain-like"/>
    <property type="match status" value="2"/>
</dbReference>
<evidence type="ECO:0000256" key="6">
    <source>
        <dbReference type="PROSITE-ProRule" id="PRU00169"/>
    </source>
</evidence>
<dbReference type="CDD" id="cd17574">
    <property type="entry name" value="REC_OmpR"/>
    <property type="match status" value="1"/>
</dbReference>
<feature type="modified residue" description="4-aspartylphosphate" evidence="6">
    <location>
        <position position="1190"/>
    </location>
</feature>
<dbReference type="SUPFAM" id="SSF63829">
    <property type="entry name" value="Calcium-dependent phosphotriesterase"/>
    <property type="match status" value="2"/>
</dbReference>
<dbReference type="Pfam" id="PF07495">
    <property type="entry name" value="Y_Y_Y"/>
    <property type="match status" value="1"/>
</dbReference>
<dbReference type="FunFam" id="1.10.10.60:FF:000284">
    <property type="entry name" value="Two-component system sensor histidine kinase/response regulator"/>
    <property type="match status" value="1"/>
</dbReference>
<dbReference type="SUPFAM" id="SSF55874">
    <property type="entry name" value="ATPase domain of HSP90 chaperone/DNA topoisomerase II/histidine kinase"/>
    <property type="match status" value="1"/>
</dbReference>
<dbReference type="PANTHER" id="PTHR43547">
    <property type="entry name" value="TWO-COMPONENT HISTIDINE KINASE"/>
    <property type="match status" value="1"/>
</dbReference>
<dbReference type="CDD" id="cd00075">
    <property type="entry name" value="HATPase"/>
    <property type="match status" value="1"/>
</dbReference>
<evidence type="ECO:0000256" key="4">
    <source>
        <dbReference type="ARBA" id="ARBA00023015"/>
    </source>
</evidence>
<dbReference type="Gene3D" id="3.40.50.2300">
    <property type="match status" value="1"/>
</dbReference>
<evidence type="ECO:0000313" key="11">
    <source>
        <dbReference type="Proteomes" id="UP000308713"/>
    </source>
</evidence>
<dbReference type="Pfam" id="PF07494">
    <property type="entry name" value="Reg_prop"/>
    <property type="match status" value="8"/>
</dbReference>
<dbReference type="InterPro" id="IPR009057">
    <property type="entry name" value="Homeodomain-like_sf"/>
</dbReference>
<dbReference type="InterPro" id="IPR011006">
    <property type="entry name" value="CheY-like_superfamily"/>
</dbReference>
<dbReference type="RefSeq" id="WP_139697704.1">
    <property type="nucleotide sequence ID" value="NZ_CP074074.1"/>
</dbReference>
<dbReference type="GO" id="GO:0043565">
    <property type="term" value="F:sequence-specific DNA binding"/>
    <property type="evidence" value="ECO:0007669"/>
    <property type="project" value="InterPro"/>
</dbReference>
<dbReference type="InterPro" id="IPR003661">
    <property type="entry name" value="HisK_dim/P_dom"/>
</dbReference>
<comment type="caution">
    <text evidence="10">The sequence shown here is derived from an EMBL/GenBank/DDBJ whole genome shotgun (WGS) entry which is preliminary data.</text>
</comment>
<gene>
    <name evidence="10" type="ORF">FGF67_10980</name>
</gene>
<dbReference type="InterPro" id="IPR011123">
    <property type="entry name" value="Y_Y_Y"/>
</dbReference>
<organism evidence="10 11">
    <name type="scientific">Allotamlana fucoidanivorans</name>
    <dbReference type="NCBI Taxonomy" id="2583814"/>
    <lineage>
        <taxon>Bacteria</taxon>
        <taxon>Pseudomonadati</taxon>
        <taxon>Bacteroidota</taxon>
        <taxon>Flavobacteriia</taxon>
        <taxon>Flavobacteriales</taxon>
        <taxon>Flavobacteriaceae</taxon>
        <taxon>Allotamlana</taxon>
    </lineage>
</organism>
<evidence type="ECO:0000259" key="8">
    <source>
        <dbReference type="PROSITE" id="PS50109"/>
    </source>
</evidence>